<evidence type="ECO:0000256" key="6">
    <source>
        <dbReference type="ARBA" id="ARBA00023136"/>
    </source>
</evidence>
<dbReference type="InterPro" id="IPR032818">
    <property type="entry name" value="DedA-like"/>
</dbReference>
<evidence type="ECO:0000313" key="10">
    <source>
        <dbReference type="Proteomes" id="UP001230908"/>
    </source>
</evidence>
<feature type="transmembrane region" description="Helical" evidence="7">
    <location>
        <begin position="12"/>
        <end position="31"/>
    </location>
</feature>
<protein>
    <submittedName>
        <fullName evidence="9">VTT domain-containing protein</fullName>
    </submittedName>
</protein>
<sequence>MLDQVVPLVTSPWIYLVVFLVVALDAFFPAVPSEAIVVGVSAFAAQGEPAIAGLVVAAAVGAFAGDSVSYALGRHALGSSRFLRARALRAAHAWAGRALASRGGTLLVVARYVPGGRTAATLVAGSVRYPIQRFWFFTAIAAVSWSLYSTATGYLGGRLFHDHPYQGILAGLALAFGLTLLIELGRYLAGRRGRAKAATGART</sequence>
<keyword evidence="4 7" id="KW-0812">Transmembrane</keyword>
<dbReference type="Pfam" id="PF09335">
    <property type="entry name" value="VTT_dom"/>
    <property type="match status" value="1"/>
</dbReference>
<evidence type="ECO:0000256" key="3">
    <source>
        <dbReference type="ARBA" id="ARBA00022475"/>
    </source>
</evidence>
<evidence type="ECO:0000256" key="2">
    <source>
        <dbReference type="ARBA" id="ARBA00010792"/>
    </source>
</evidence>
<reference evidence="9 10" key="1">
    <citation type="submission" date="2023-08" db="EMBL/GenBank/DDBJ databases">
        <title>Phytohabitans sansha sp. nov., isolated from marine sediment.</title>
        <authorList>
            <person name="Zhao Y."/>
            <person name="Yi K."/>
        </authorList>
    </citation>
    <scope>NUCLEOTIDE SEQUENCE [LARGE SCALE GENOMIC DNA]</scope>
    <source>
        <strain evidence="9 10">ZYX-F-186</strain>
    </source>
</reference>
<feature type="domain" description="VTT" evidence="8">
    <location>
        <begin position="31"/>
        <end position="154"/>
    </location>
</feature>
<feature type="transmembrane region" description="Helical" evidence="7">
    <location>
        <begin position="168"/>
        <end position="189"/>
    </location>
</feature>
<dbReference type="PANTHER" id="PTHR30353">
    <property type="entry name" value="INNER MEMBRANE PROTEIN DEDA-RELATED"/>
    <property type="match status" value="1"/>
</dbReference>
<dbReference type="EMBL" id="JAVHUY010000083">
    <property type="protein sequence ID" value="MDQ7911401.1"/>
    <property type="molecule type" value="Genomic_DNA"/>
</dbReference>
<keyword evidence="6 7" id="KW-0472">Membrane</keyword>
<name>A0ABU0ZWI4_9ACTN</name>
<comment type="caution">
    <text evidence="9">The sequence shown here is derived from an EMBL/GenBank/DDBJ whole genome shotgun (WGS) entry which is preliminary data.</text>
</comment>
<evidence type="ECO:0000256" key="5">
    <source>
        <dbReference type="ARBA" id="ARBA00022989"/>
    </source>
</evidence>
<evidence type="ECO:0000256" key="7">
    <source>
        <dbReference type="RuleBase" id="RU367016"/>
    </source>
</evidence>
<keyword evidence="10" id="KW-1185">Reference proteome</keyword>
<comment type="subcellular location">
    <subcellularLocation>
        <location evidence="1 7">Cell membrane</location>
        <topology evidence="1 7">Multi-pass membrane protein</topology>
    </subcellularLocation>
</comment>
<accession>A0ABU0ZWI4</accession>
<keyword evidence="3 7" id="KW-1003">Cell membrane</keyword>
<keyword evidence="5 7" id="KW-1133">Transmembrane helix</keyword>
<gene>
    <name evidence="9" type="ORF">RB614_43635</name>
</gene>
<dbReference type="InterPro" id="IPR032816">
    <property type="entry name" value="VTT_dom"/>
</dbReference>
<proteinExistence type="inferred from homology"/>
<feature type="transmembrane region" description="Helical" evidence="7">
    <location>
        <begin position="51"/>
        <end position="72"/>
    </location>
</feature>
<organism evidence="9 10">
    <name type="scientific">Phytohabitans maris</name>
    <dbReference type="NCBI Taxonomy" id="3071409"/>
    <lineage>
        <taxon>Bacteria</taxon>
        <taxon>Bacillati</taxon>
        <taxon>Actinomycetota</taxon>
        <taxon>Actinomycetes</taxon>
        <taxon>Micromonosporales</taxon>
        <taxon>Micromonosporaceae</taxon>
    </lineage>
</organism>
<dbReference type="PANTHER" id="PTHR30353:SF0">
    <property type="entry name" value="TRANSMEMBRANE PROTEIN"/>
    <property type="match status" value="1"/>
</dbReference>
<feature type="transmembrane region" description="Helical" evidence="7">
    <location>
        <begin position="134"/>
        <end position="156"/>
    </location>
</feature>
<comment type="similarity">
    <text evidence="2 7">Belongs to the DedA family.</text>
</comment>
<evidence type="ECO:0000256" key="1">
    <source>
        <dbReference type="ARBA" id="ARBA00004651"/>
    </source>
</evidence>
<evidence type="ECO:0000256" key="4">
    <source>
        <dbReference type="ARBA" id="ARBA00022692"/>
    </source>
</evidence>
<dbReference type="Proteomes" id="UP001230908">
    <property type="component" value="Unassembled WGS sequence"/>
</dbReference>
<evidence type="ECO:0000313" key="9">
    <source>
        <dbReference type="EMBL" id="MDQ7911401.1"/>
    </source>
</evidence>
<evidence type="ECO:0000259" key="8">
    <source>
        <dbReference type="Pfam" id="PF09335"/>
    </source>
</evidence>
<dbReference type="RefSeq" id="WP_308718613.1">
    <property type="nucleotide sequence ID" value="NZ_JAVHUY010000083.1"/>
</dbReference>